<evidence type="ECO:0000313" key="2">
    <source>
        <dbReference type="Proteomes" id="UP000053573"/>
    </source>
</evidence>
<dbReference type="PANTHER" id="PTHR46082:SF11">
    <property type="entry name" value="AAA+ ATPASE DOMAIN-CONTAINING PROTEIN-RELATED"/>
    <property type="match status" value="1"/>
</dbReference>
<proteinExistence type="predicted"/>
<protein>
    <submittedName>
        <fullName evidence="1">Uncharacterized protein</fullName>
    </submittedName>
</protein>
<dbReference type="GO" id="GO:0003824">
    <property type="term" value="F:catalytic activity"/>
    <property type="evidence" value="ECO:0007669"/>
    <property type="project" value="InterPro"/>
</dbReference>
<dbReference type="GO" id="GO:0009116">
    <property type="term" value="P:nucleoside metabolic process"/>
    <property type="evidence" value="ECO:0007669"/>
    <property type="project" value="InterPro"/>
</dbReference>
<dbReference type="Gene3D" id="3.40.50.1580">
    <property type="entry name" value="Nucleoside phosphorylase domain"/>
    <property type="match status" value="1"/>
</dbReference>
<dbReference type="PANTHER" id="PTHR46082">
    <property type="entry name" value="ATP/GTP-BINDING PROTEIN-RELATED"/>
    <property type="match status" value="1"/>
</dbReference>
<accession>A0A0H1BLQ5</accession>
<dbReference type="EMBL" id="LDEV01000904">
    <property type="protein sequence ID" value="KLJ12439.1"/>
    <property type="molecule type" value="Genomic_DNA"/>
</dbReference>
<sequence length="286" mass="32462">MLDERFEPLEELDGADTDIYTFGRIGKHCVVIACPGPAYGWLSASNRGRDMMHKFKSLQVVLMVGIGGGIPSAANDIRLGDVVISYPTGTRGCVLQYDMSEDGKFSCTEFLKRPPRLLLTAVNRMRAAAFQKDLCYPTYIQQALQRNTQMLRDFDRPGSQYDRLFQIQYEHPPTATTCDECSTEWEVVRDEREDHVSQPHYGIIISANVAIKNGEIREQLQKDTEALCLEMDDTTVLMHDFPCIVIRGICDYADSHKYRQWQGYAALAAASYTKELLQYIPHDQLS</sequence>
<dbReference type="AlphaFoldDB" id="A0A0H1BLQ5"/>
<gene>
    <name evidence="1" type="ORF">EMPG_12516</name>
</gene>
<comment type="caution">
    <text evidence="1">The sequence shown here is derived from an EMBL/GenBank/DDBJ whole genome shotgun (WGS) entry which is preliminary data.</text>
</comment>
<evidence type="ECO:0000313" key="1">
    <source>
        <dbReference type="EMBL" id="KLJ12439.1"/>
    </source>
</evidence>
<dbReference type="InterPro" id="IPR035994">
    <property type="entry name" value="Nucleoside_phosphorylase_sf"/>
</dbReference>
<dbReference type="SUPFAM" id="SSF53167">
    <property type="entry name" value="Purine and uridine phosphorylases"/>
    <property type="match status" value="1"/>
</dbReference>
<dbReference type="STRING" id="2060906.A0A0H1BLQ5"/>
<organism evidence="1 2">
    <name type="scientific">Blastomyces silverae</name>
    <dbReference type="NCBI Taxonomy" id="2060906"/>
    <lineage>
        <taxon>Eukaryota</taxon>
        <taxon>Fungi</taxon>
        <taxon>Dikarya</taxon>
        <taxon>Ascomycota</taxon>
        <taxon>Pezizomycotina</taxon>
        <taxon>Eurotiomycetes</taxon>
        <taxon>Eurotiomycetidae</taxon>
        <taxon>Onygenales</taxon>
        <taxon>Ajellomycetaceae</taxon>
        <taxon>Blastomyces</taxon>
    </lineage>
</organism>
<keyword evidence="2" id="KW-1185">Reference proteome</keyword>
<dbReference type="Proteomes" id="UP000053573">
    <property type="component" value="Unassembled WGS sequence"/>
</dbReference>
<dbReference type="InterPro" id="IPR053137">
    <property type="entry name" value="NLR-like"/>
</dbReference>
<name>A0A0H1BLQ5_9EURO</name>
<dbReference type="OrthoDB" id="4185354at2759"/>
<reference evidence="2" key="1">
    <citation type="journal article" date="2015" name="PLoS Genet.">
        <title>The dynamic genome and transcriptome of the human fungal pathogen Blastomyces and close relative Emmonsia.</title>
        <authorList>
            <person name="Munoz J.F."/>
            <person name="Gauthier G.M."/>
            <person name="Desjardins C.A."/>
            <person name="Gallo J.E."/>
            <person name="Holder J."/>
            <person name="Sullivan T.D."/>
            <person name="Marty A.J."/>
            <person name="Carmen J.C."/>
            <person name="Chen Z."/>
            <person name="Ding L."/>
            <person name="Gujja S."/>
            <person name="Magrini V."/>
            <person name="Misas E."/>
            <person name="Mitreva M."/>
            <person name="Priest M."/>
            <person name="Saif S."/>
            <person name="Whiston E.A."/>
            <person name="Young S."/>
            <person name="Zeng Q."/>
            <person name="Goldman W.E."/>
            <person name="Mardis E.R."/>
            <person name="Taylor J.W."/>
            <person name="McEwen J.G."/>
            <person name="Clay O.K."/>
            <person name="Klein B.S."/>
            <person name="Cuomo C.A."/>
        </authorList>
    </citation>
    <scope>NUCLEOTIDE SEQUENCE [LARGE SCALE GENOMIC DNA]</scope>
    <source>
        <strain evidence="2">UAMH 139</strain>
    </source>
</reference>